<dbReference type="Pfam" id="PF01370">
    <property type="entry name" value="Epimerase"/>
    <property type="match status" value="1"/>
</dbReference>
<evidence type="ECO:0000256" key="4">
    <source>
        <dbReference type="ARBA" id="ARBA00023239"/>
    </source>
</evidence>
<dbReference type="GO" id="GO:0042732">
    <property type="term" value="P:D-xylose metabolic process"/>
    <property type="evidence" value="ECO:0007669"/>
    <property type="project" value="InterPro"/>
</dbReference>
<dbReference type="SUPFAM" id="SSF51735">
    <property type="entry name" value="NAD(P)-binding Rossmann-fold domains"/>
    <property type="match status" value="1"/>
</dbReference>
<keyword evidence="2" id="KW-0210">Decarboxylase</keyword>
<name>A0A1F6DJ75_9BACT</name>
<proteinExistence type="predicted"/>
<dbReference type="GO" id="GO:0048040">
    <property type="term" value="F:UDP-glucuronate decarboxylase activity"/>
    <property type="evidence" value="ECO:0007669"/>
    <property type="project" value="TreeGrafter"/>
</dbReference>
<comment type="cofactor">
    <cofactor evidence="1">
        <name>NAD(+)</name>
        <dbReference type="ChEBI" id="CHEBI:57540"/>
    </cofactor>
</comment>
<dbReference type="GO" id="GO:0070403">
    <property type="term" value="F:NAD+ binding"/>
    <property type="evidence" value="ECO:0007669"/>
    <property type="project" value="InterPro"/>
</dbReference>
<dbReference type="InterPro" id="IPR044516">
    <property type="entry name" value="UXS-like"/>
</dbReference>
<dbReference type="GO" id="GO:0005737">
    <property type="term" value="C:cytoplasm"/>
    <property type="evidence" value="ECO:0007669"/>
    <property type="project" value="TreeGrafter"/>
</dbReference>
<evidence type="ECO:0000256" key="1">
    <source>
        <dbReference type="ARBA" id="ARBA00001911"/>
    </source>
</evidence>
<sequence>MAALAQYIIADAQNSVTGIDFSGLKNKSILVTGASGLVGTYLLAGLAHVPRKNRPKKMYVVCQSKPEPHWKEITDIVHATILRGDLCDDMFANRLPKADLIIHASGYAQPGKFMTDPLKTIALNTAVTLKLLEKLKPKGKFLFISSSEMYSGLTHPPFKEDQVGTTNTDHPRSCYIEGKRCGEAIVYAARSKGVDAKSARLSLAYGPGTKRDDKRALHSFINRALAEKKIELLDSGDALRTYCYITDAARMMWNILLRGTDNIYNVGGTSRTTIAKLAKLIGKILKVPVIIPRSKKQALAAPEDVRLDLTKAKKEFGKQKFVSFEDGMKKTIAWQKELHERNI</sequence>
<dbReference type="PANTHER" id="PTHR43078">
    <property type="entry name" value="UDP-GLUCURONIC ACID DECARBOXYLASE-RELATED"/>
    <property type="match status" value="1"/>
</dbReference>
<dbReference type="AlphaFoldDB" id="A0A1F6DJ75"/>
<comment type="caution">
    <text evidence="6">The sequence shown here is derived from an EMBL/GenBank/DDBJ whole genome shotgun (WGS) entry which is preliminary data.</text>
</comment>
<reference evidence="6 7" key="1">
    <citation type="journal article" date="2016" name="Nat. Commun.">
        <title>Thousands of microbial genomes shed light on interconnected biogeochemical processes in an aquifer system.</title>
        <authorList>
            <person name="Anantharaman K."/>
            <person name="Brown C.T."/>
            <person name="Hug L.A."/>
            <person name="Sharon I."/>
            <person name="Castelle C.J."/>
            <person name="Probst A.J."/>
            <person name="Thomas B.C."/>
            <person name="Singh A."/>
            <person name="Wilkins M.J."/>
            <person name="Karaoz U."/>
            <person name="Brodie E.L."/>
            <person name="Williams K.H."/>
            <person name="Hubbard S.S."/>
            <person name="Banfield J.F."/>
        </authorList>
    </citation>
    <scope>NUCLEOTIDE SEQUENCE [LARGE SCALE GENOMIC DNA]</scope>
</reference>
<organism evidence="6 7">
    <name type="scientific">Candidatus Kaiserbacteria bacterium RIFCSPHIGHO2_02_FULL_54_22</name>
    <dbReference type="NCBI Taxonomy" id="1798495"/>
    <lineage>
        <taxon>Bacteria</taxon>
        <taxon>Candidatus Kaiseribacteriota</taxon>
    </lineage>
</organism>
<dbReference type="InterPro" id="IPR001509">
    <property type="entry name" value="Epimerase_deHydtase"/>
</dbReference>
<evidence type="ECO:0000313" key="6">
    <source>
        <dbReference type="EMBL" id="OGG61455.1"/>
    </source>
</evidence>
<gene>
    <name evidence="6" type="ORF">A3C19_01730</name>
</gene>
<dbReference type="PANTHER" id="PTHR43078:SF6">
    <property type="entry name" value="UDP-GLUCURONIC ACID DECARBOXYLASE 1"/>
    <property type="match status" value="1"/>
</dbReference>
<protein>
    <recommendedName>
        <fullName evidence="5">NAD-dependent epimerase/dehydratase domain-containing protein</fullName>
    </recommendedName>
</protein>
<evidence type="ECO:0000256" key="2">
    <source>
        <dbReference type="ARBA" id="ARBA00022793"/>
    </source>
</evidence>
<dbReference type="Gene3D" id="3.40.50.720">
    <property type="entry name" value="NAD(P)-binding Rossmann-like Domain"/>
    <property type="match status" value="1"/>
</dbReference>
<dbReference type="InterPro" id="IPR036291">
    <property type="entry name" value="NAD(P)-bd_dom_sf"/>
</dbReference>
<dbReference type="STRING" id="1798495.A3C19_01730"/>
<dbReference type="EMBL" id="MFLI01000020">
    <property type="protein sequence ID" value="OGG61455.1"/>
    <property type="molecule type" value="Genomic_DNA"/>
</dbReference>
<feature type="domain" description="NAD-dependent epimerase/dehydratase" evidence="5">
    <location>
        <begin position="29"/>
        <end position="267"/>
    </location>
</feature>
<evidence type="ECO:0000259" key="5">
    <source>
        <dbReference type="Pfam" id="PF01370"/>
    </source>
</evidence>
<keyword evidence="3" id="KW-0520">NAD</keyword>
<accession>A0A1F6DJ75</accession>
<keyword evidence="4" id="KW-0456">Lyase</keyword>
<dbReference type="Proteomes" id="UP000178532">
    <property type="component" value="Unassembled WGS sequence"/>
</dbReference>
<evidence type="ECO:0000313" key="7">
    <source>
        <dbReference type="Proteomes" id="UP000178532"/>
    </source>
</evidence>
<evidence type="ECO:0000256" key="3">
    <source>
        <dbReference type="ARBA" id="ARBA00023027"/>
    </source>
</evidence>